<dbReference type="InterPro" id="IPR029039">
    <property type="entry name" value="Flavoprotein-like_sf"/>
</dbReference>
<reference evidence="8 9" key="1">
    <citation type="submission" date="2011-05" db="EMBL/GenBank/DDBJ databases">
        <authorList>
            <person name="Muzny D."/>
            <person name="Qin X."/>
            <person name="Deng J."/>
            <person name="Jiang H."/>
            <person name="Liu Y."/>
            <person name="Qu J."/>
            <person name="Song X.-Z."/>
            <person name="Zhang L."/>
            <person name="Thornton R."/>
            <person name="Coyle M."/>
            <person name="Francisco L."/>
            <person name="Jackson L."/>
            <person name="Javaid M."/>
            <person name="Korchina V."/>
            <person name="Kovar C."/>
            <person name="Mata R."/>
            <person name="Mathew T."/>
            <person name="Ngo R."/>
            <person name="Nguyen L."/>
            <person name="Nguyen N."/>
            <person name="Okwuonu G."/>
            <person name="Ongeri F."/>
            <person name="Pham C."/>
            <person name="Simmons D."/>
            <person name="Wilczek-Boney K."/>
            <person name="Hale W."/>
            <person name="Jakkamsetti A."/>
            <person name="Pham P."/>
            <person name="Ruth R."/>
            <person name="San Lucas F."/>
            <person name="Warren J."/>
            <person name="Zhang J."/>
            <person name="Zhao Z."/>
            <person name="Zhou C."/>
            <person name="Zhu D."/>
            <person name="Lee S."/>
            <person name="Bess C."/>
            <person name="Blankenburg K."/>
            <person name="Forbes L."/>
            <person name="Fu Q."/>
            <person name="Gubbala S."/>
            <person name="Hirani K."/>
            <person name="Jayaseelan J.C."/>
            <person name="Lara F."/>
            <person name="Munidasa M."/>
            <person name="Palculict T."/>
            <person name="Patil S."/>
            <person name="Pu L.-L."/>
            <person name="Saada N."/>
            <person name="Tang L."/>
            <person name="Weissenberger G."/>
            <person name="Zhu Y."/>
            <person name="Hemphill L."/>
            <person name="Shang Y."/>
            <person name="Youmans B."/>
            <person name="Ayvaz T."/>
            <person name="Ross M."/>
            <person name="Santibanez J."/>
            <person name="Aqrawi P."/>
            <person name="Gross S."/>
            <person name="Joshi V."/>
            <person name="Fowler G."/>
            <person name="Nazareth L."/>
            <person name="Reid J."/>
            <person name="Worley K."/>
            <person name="Petrosino J."/>
            <person name="Highlander S."/>
            <person name="Gibbs R."/>
        </authorList>
    </citation>
    <scope>NUCLEOTIDE SEQUENCE [LARGE SCALE GENOMIC DNA]</scope>
    <source>
        <strain evidence="8 9">ATCC 51191</strain>
    </source>
</reference>
<evidence type="ECO:0000256" key="4">
    <source>
        <dbReference type="ARBA" id="ARBA00022630"/>
    </source>
</evidence>
<dbReference type="SUPFAM" id="SSF52218">
    <property type="entry name" value="Flavoproteins"/>
    <property type="match status" value="1"/>
</dbReference>
<proteinExistence type="inferred from homology"/>
<evidence type="ECO:0000313" key="8">
    <source>
        <dbReference type="EMBL" id="EGQ79348.1"/>
    </source>
</evidence>
<protein>
    <submittedName>
        <fullName evidence="8">Flavodoxin</fullName>
    </submittedName>
</protein>
<dbReference type="InterPro" id="IPR008254">
    <property type="entry name" value="Flavodoxin/NO_synth"/>
</dbReference>
<evidence type="ECO:0000259" key="7">
    <source>
        <dbReference type="PROSITE" id="PS50902"/>
    </source>
</evidence>
<dbReference type="Gene3D" id="3.40.50.360">
    <property type="match status" value="1"/>
</dbReference>
<evidence type="ECO:0000256" key="5">
    <source>
        <dbReference type="ARBA" id="ARBA00022643"/>
    </source>
</evidence>
<evidence type="ECO:0000256" key="1">
    <source>
        <dbReference type="ARBA" id="ARBA00001917"/>
    </source>
</evidence>
<feature type="domain" description="Flavodoxin-like" evidence="7">
    <location>
        <begin position="12"/>
        <end position="171"/>
    </location>
</feature>
<dbReference type="PROSITE" id="PS50902">
    <property type="entry name" value="FLAVODOXIN_LIKE"/>
    <property type="match status" value="1"/>
</dbReference>
<dbReference type="InterPro" id="IPR050619">
    <property type="entry name" value="Flavodoxin"/>
</dbReference>
<keyword evidence="9" id="KW-1185">Reference proteome</keyword>
<evidence type="ECO:0000256" key="6">
    <source>
        <dbReference type="ARBA" id="ARBA00022982"/>
    </source>
</evidence>
<sequence>MNYDGGIFMKTIGIFYATLTKTTVGIVDEIEFFLKKDDFKTFNVKNGVKEIENFENLIFVTPTYQVGEAHAAWMNNLKKLEEIDFTGKVVGLVGLGNQFAFGESFCGGIKYLYDIVIKKGGKVVGFTSTDGYHYQETSIVKDGKFIGLALDEENQPNLTPKRIGDWIAEIKKNSNK</sequence>
<keyword evidence="4" id="KW-0285">Flavoprotein</keyword>
<comment type="cofactor">
    <cofactor evidence="1">
        <name>FMN</name>
        <dbReference type="ChEBI" id="CHEBI:58210"/>
    </cofactor>
</comment>
<dbReference type="PANTHER" id="PTHR42809">
    <property type="entry name" value="FLAVODOXIN 2"/>
    <property type="match status" value="1"/>
</dbReference>
<evidence type="ECO:0000256" key="3">
    <source>
        <dbReference type="ARBA" id="ARBA00022448"/>
    </source>
</evidence>
<dbReference type="STRING" id="76859.RN98_07370"/>
<organism evidence="8 9">
    <name type="scientific">Fusobacterium animalis ATCC 51191</name>
    <dbReference type="NCBI Taxonomy" id="997347"/>
    <lineage>
        <taxon>Bacteria</taxon>
        <taxon>Fusobacteriati</taxon>
        <taxon>Fusobacteriota</taxon>
        <taxon>Fusobacteriia</taxon>
        <taxon>Fusobacteriales</taxon>
        <taxon>Fusobacteriaceae</taxon>
        <taxon>Fusobacterium</taxon>
    </lineage>
</organism>
<dbReference type="Proteomes" id="UP000005392">
    <property type="component" value="Unassembled WGS sequence"/>
</dbReference>
<dbReference type="PANTHER" id="PTHR42809:SF1">
    <property type="entry name" value="FLAVODOXIN 1"/>
    <property type="match status" value="1"/>
</dbReference>
<dbReference type="EMBL" id="AFQD01000271">
    <property type="protein sequence ID" value="EGQ79348.1"/>
    <property type="molecule type" value="Genomic_DNA"/>
</dbReference>
<name>F9ENW6_9FUSO</name>
<dbReference type="HOGENOM" id="CLU_051402_1_0_0"/>
<accession>F9ENW6</accession>
<evidence type="ECO:0000256" key="2">
    <source>
        <dbReference type="ARBA" id="ARBA00005267"/>
    </source>
</evidence>
<dbReference type="NCBIfam" id="TIGR01752">
    <property type="entry name" value="flav_long"/>
    <property type="match status" value="1"/>
</dbReference>
<dbReference type="NCBIfam" id="NF006739">
    <property type="entry name" value="PRK09267.1-5"/>
    <property type="match status" value="1"/>
</dbReference>
<comment type="similarity">
    <text evidence="2">Belongs to the flavodoxin family.</text>
</comment>
<dbReference type="InterPro" id="IPR010086">
    <property type="entry name" value="Flavodoxin_lc"/>
</dbReference>
<dbReference type="GO" id="GO:0010181">
    <property type="term" value="F:FMN binding"/>
    <property type="evidence" value="ECO:0007669"/>
    <property type="project" value="InterPro"/>
</dbReference>
<keyword evidence="5" id="KW-0288">FMN</keyword>
<dbReference type="PIRSF" id="PIRSF038996">
    <property type="entry name" value="FldA"/>
    <property type="match status" value="1"/>
</dbReference>
<dbReference type="Pfam" id="PF00258">
    <property type="entry name" value="Flavodoxin_1"/>
    <property type="match status" value="1"/>
</dbReference>
<comment type="caution">
    <text evidence="8">The sequence shown here is derived from an EMBL/GenBank/DDBJ whole genome shotgun (WGS) entry which is preliminary data.</text>
</comment>
<keyword evidence="6" id="KW-0249">Electron transport</keyword>
<keyword evidence="3" id="KW-0813">Transport</keyword>
<evidence type="ECO:0000313" key="9">
    <source>
        <dbReference type="Proteomes" id="UP000005392"/>
    </source>
</evidence>
<gene>
    <name evidence="8" type="ORF">HMPREF9094_1621</name>
</gene>
<feature type="non-terminal residue" evidence="8">
    <location>
        <position position="176"/>
    </location>
</feature>
<dbReference type="AlphaFoldDB" id="F9ENW6"/>